<proteinExistence type="predicted"/>
<evidence type="ECO:0000313" key="2">
    <source>
        <dbReference type="EMBL" id="CAK1543820.1"/>
    </source>
</evidence>
<comment type="caution">
    <text evidence="2">The sequence shown here is derived from an EMBL/GenBank/DDBJ whole genome shotgun (WGS) entry which is preliminary data.</text>
</comment>
<accession>A0AAV1J782</accession>
<protein>
    <submittedName>
        <fullName evidence="2">Uncharacterized protein</fullName>
    </submittedName>
</protein>
<feature type="compositionally biased region" description="Polar residues" evidence="1">
    <location>
        <begin position="1"/>
        <end position="10"/>
    </location>
</feature>
<name>A0AAV1J782_9NEOP</name>
<evidence type="ECO:0000256" key="1">
    <source>
        <dbReference type="SAM" id="MobiDB-lite"/>
    </source>
</evidence>
<feature type="region of interest" description="Disordered" evidence="1">
    <location>
        <begin position="1"/>
        <end position="24"/>
    </location>
</feature>
<dbReference type="EMBL" id="CAVLEF010000005">
    <property type="protein sequence ID" value="CAK1543820.1"/>
    <property type="molecule type" value="Genomic_DNA"/>
</dbReference>
<dbReference type="AlphaFoldDB" id="A0AAV1J782"/>
<feature type="compositionally biased region" description="Gly residues" evidence="1">
    <location>
        <begin position="11"/>
        <end position="24"/>
    </location>
</feature>
<reference evidence="2 3" key="1">
    <citation type="submission" date="2023-11" db="EMBL/GenBank/DDBJ databases">
        <authorList>
            <person name="Okamura Y."/>
        </authorList>
    </citation>
    <scope>NUCLEOTIDE SEQUENCE [LARGE SCALE GENOMIC DNA]</scope>
</reference>
<organism evidence="2 3">
    <name type="scientific">Leptosia nina</name>
    <dbReference type="NCBI Taxonomy" id="320188"/>
    <lineage>
        <taxon>Eukaryota</taxon>
        <taxon>Metazoa</taxon>
        <taxon>Ecdysozoa</taxon>
        <taxon>Arthropoda</taxon>
        <taxon>Hexapoda</taxon>
        <taxon>Insecta</taxon>
        <taxon>Pterygota</taxon>
        <taxon>Neoptera</taxon>
        <taxon>Endopterygota</taxon>
        <taxon>Lepidoptera</taxon>
        <taxon>Glossata</taxon>
        <taxon>Ditrysia</taxon>
        <taxon>Papilionoidea</taxon>
        <taxon>Pieridae</taxon>
        <taxon>Pierinae</taxon>
        <taxon>Leptosia</taxon>
    </lineage>
</organism>
<sequence length="122" mass="12768">MRRSLSQIQESGGGCGGGGGGGAKAGSVLRLRTFARFLSIVACGMRATEPGRRHGPAAGPAPDPRLLFFSIVACRSHTPVRHSLLLPYTYLRATLLTTHSAYGGLPLPTIPLIALVRASCSR</sequence>
<keyword evidence="3" id="KW-1185">Reference proteome</keyword>
<evidence type="ECO:0000313" key="3">
    <source>
        <dbReference type="Proteomes" id="UP001497472"/>
    </source>
</evidence>
<gene>
    <name evidence="2" type="ORF">LNINA_LOCUS3613</name>
</gene>
<dbReference type="Proteomes" id="UP001497472">
    <property type="component" value="Unassembled WGS sequence"/>
</dbReference>